<dbReference type="EMBL" id="AM889285">
    <property type="protein sequence ID" value="CAP54326.1"/>
    <property type="molecule type" value="Genomic_DNA"/>
</dbReference>
<protein>
    <submittedName>
        <fullName evidence="2">Uncharacterized protein</fullName>
    </submittedName>
</protein>
<sequence length="55" mass="6033">MRAKYASPAQRGGMTGCVTVSPVTLAEMRQAQRIIRRKPGQSRVPNVPAIPVRDE</sequence>
<evidence type="ECO:0000256" key="1">
    <source>
        <dbReference type="SAM" id="MobiDB-lite"/>
    </source>
</evidence>
<evidence type="ECO:0000313" key="3">
    <source>
        <dbReference type="Proteomes" id="UP000001176"/>
    </source>
</evidence>
<dbReference type="Proteomes" id="UP000001176">
    <property type="component" value="Chromosome"/>
</dbReference>
<keyword evidence="3" id="KW-1185">Reference proteome</keyword>
<proteinExistence type="predicted"/>
<dbReference type="AlphaFoldDB" id="A9H5F5"/>
<accession>A9H5F5</accession>
<evidence type="ECO:0000313" key="2">
    <source>
        <dbReference type="EMBL" id="CAP54326.1"/>
    </source>
</evidence>
<reference evidence="2 3" key="1">
    <citation type="journal article" date="2009" name="BMC Genomics">
        <title>Complete genome sequence of the sugarcane nitrogen-fixing endophyte Gluconacetobacter diazotrophicus Pal5.</title>
        <authorList>
            <person name="Bertalan M."/>
            <person name="Albano R."/>
            <person name="Padua V."/>
            <person name="Rouws L."/>
            <person name="Rojas C."/>
            <person name="Hemerly A."/>
            <person name="Teixeira K."/>
            <person name="Schwab S."/>
            <person name="Araujo J."/>
            <person name="Oliveira A."/>
            <person name="Franca L."/>
            <person name="Magalhaes V."/>
            <person name="Alqueres S."/>
            <person name="Cardoso A."/>
            <person name="Almeida W."/>
            <person name="Loureiro M.M."/>
            <person name="Nogueira E."/>
            <person name="Cidade D."/>
            <person name="Oliveira D."/>
            <person name="Simao T."/>
            <person name="Macedo J."/>
            <person name="Valadao A."/>
            <person name="Dreschsel M."/>
            <person name="Freitas F."/>
            <person name="Vidal M."/>
            <person name="Guedes H."/>
            <person name="Rodrigues E."/>
            <person name="Meneses C."/>
            <person name="Brioso P."/>
            <person name="Pozzer L."/>
            <person name="Figueiredo D."/>
            <person name="Montano H."/>
            <person name="Junior J."/>
            <person name="Filho G."/>
            <person name="Flores V."/>
            <person name="Ferreira B."/>
            <person name="Branco A."/>
            <person name="Gonzalez P."/>
            <person name="Guillobel H."/>
            <person name="Lemos M."/>
            <person name="Seibel L."/>
            <person name="Macedo J."/>
            <person name="Alves-Ferreira M."/>
            <person name="Sachetto-Martins G."/>
            <person name="Coelho A."/>
            <person name="Santos E."/>
            <person name="Amaral G."/>
            <person name="Neves A."/>
            <person name="Pacheco A.B."/>
            <person name="Carvalho D."/>
            <person name="Lery L."/>
            <person name="Bisch P."/>
            <person name="Rossle S.C."/>
            <person name="Urmenyi T."/>
            <person name="Kruger W.V."/>
            <person name="Martins O."/>
            <person name="Baldani J.I."/>
            <person name="Ferreira P.C."/>
        </authorList>
    </citation>
    <scope>NUCLEOTIDE SEQUENCE [LARGE SCALE GENOMIC DNA]</scope>
    <source>
        <strain evidence="3">ATCC 49037 / DSM 5601 / CCUG 37298 / CIP 103539 / LMG 7603 / PAl5</strain>
    </source>
</reference>
<name>A9H5F5_GLUDA</name>
<dbReference type="KEGG" id="gdi:GDI0383"/>
<gene>
    <name evidence="2" type="ordered locus">GDI0383</name>
</gene>
<organism evidence="2 3">
    <name type="scientific">Gluconacetobacter diazotrophicus (strain ATCC 49037 / DSM 5601 / CCUG 37298 / CIP 103539 / LMG 7603 / PAl5)</name>
    <dbReference type="NCBI Taxonomy" id="272568"/>
    <lineage>
        <taxon>Bacteria</taxon>
        <taxon>Pseudomonadati</taxon>
        <taxon>Pseudomonadota</taxon>
        <taxon>Alphaproteobacteria</taxon>
        <taxon>Acetobacterales</taxon>
        <taxon>Acetobacteraceae</taxon>
        <taxon>Gluconacetobacter</taxon>
    </lineage>
</organism>
<feature type="region of interest" description="Disordered" evidence="1">
    <location>
        <begin position="36"/>
        <end position="55"/>
    </location>
</feature>